<accession>A0A917JF94</accession>
<reference evidence="1" key="2">
    <citation type="submission" date="2020-09" db="EMBL/GenBank/DDBJ databases">
        <authorList>
            <person name="Sun Q."/>
            <person name="Sedlacek I."/>
        </authorList>
    </citation>
    <scope>NUCLEOTIDE SEQUENCE</scope>
    <source>
        <strain evidence="1">CCM 8433</strain>
    </source>
</reference>
<protein>
    <submittedName>
        <fullName evidence="1">Aldose 1-epimerase</fullName>
    </submittedName>
</protein>
<dbReference type="CDD" id="cd09024">
    <property type="entry name" value="Aldose_epim_lacX"/>
    <property type="match status" value="1"/>
</dbReference>
<dbReference type="Pfam" id="PF01263">
    <property type="entry name" value="Aldose_epim"/>
    <property type="match status" value="1"/>
</dbReference>
<gene>
    <name evidence="1" type="primary">galM4</name>
    <name evidence="1" type="ORF">GCM10011482_01950</name>
</gene>
<dbReference type="Gene3D" id="2.70.98.10">
    <property type="match status" value="1"/>
</dbReference>
<proteinExistence type="predicted"/>
<dbReference type="RefSeq" id="WP_188366393.1">
    <property type="nucleotide sequence ID" value="NZ_BMDT01000001.1"/>
</dbReference>
<sequence>MKVTIETDYLQATIDSYGAELQSLYSKEHKIEYLWKGDPEFWGRHAPVLFPFVGSLKDQQYTHQGQTYTMGQHGFARDMEFSLVEQKKDEVTFVLKSNKTTKAVYPFDFQLFISYQLGGDGITTYYRVVNESDEMMYFSIGGHPAFNVPLEEDLTFEDYYLKTSPMKSRIQIPLVGPLVDLEHRTLGQTNATIAFTRDLFEKDALIYETLGLNSFSICSDKSPHSVTLSYNNLPFVGIWSPYGKEAPFVCIEPWSGVADAIDASGELSEKFGIQKLASQAEFFSKYAITVK</sequence>
<dbReference type="SUPFAM" id="SSF74650">
    <property type="entry name" value="Galactose mutarotase-like"/>
    <property type="match status" value="1"/>
</dbReference>
<dbReference type="Proteomes" id="UP000622610">
    <property type="component" value="Unassembled WGS sequence"/>
</dbReference>
<reference evidence="1" key="1">
    <citation type="journal article" date="2014" name="Int. J. Syst. Evol. Microbiol.">
        <title>Complete genome sequence of Corynebacterium casei LMG S-19264T (=DSM 44701T), isolated from a smear-ripened cheese.</title>
        <authorList>
            <consortium name="US DOE Joint Genome Institute (JGI-PGF)"/>
            <person name="Walter F."/>
            <person name="Albersmeier A."/>
            <person name="Kalinowski J."/>
            <person name="Ruckert C."/>
        </authorList>
    </citation>
    <scope>NUCLEOTIDE SEQUENCE</scope>
    <source>
        <strain evidence="1">CCM 8433</strain>
    </source>
</reference>
<dbReference type="PANTHER" id="PTHR11122">
    <property type="entry name" value="APOSPORY-ASSOCIATED PROTEIN C-RELATED"/>
    <property type="match status" value="1"/>
</dbReference>
<dbReference type="AlphaFoldDB" id="A0A917JF94"/>
<organism evidence="1 2">
    <name type="scientific">Enterococcus alcedinis</name>
    <dbReference type="NCBI Taxonomy" id="1274384"/>
    <lineage>
        <taxon>Bacteria</taxon>
        <taxon>Bacillati</taxon>
        <taxon>Bacillota</taxon>
        <taxon>Bacilli</taxon>
        <taxon>Lactobacillales</taxon>
        <taxon>Enterococcaceae</taxon>
        <taxon>Enterococcus</taxon>
    </lineage>
</organism>
<dbReference type="InterPro" id="IPR014718">
    <property type="entry name" value="GH-type_carb-bd"/>
</dbReference>
<dbReference type="GO" id="GO:0016853">
    <property type="term" value="F:isomerase activity"/>
    <property type="evidence" value="ECO:0007669"/>
    <property type="project" value="InterPro"/>
</dbReference>
<dbReference type="GO" id="GO:0005975">
    <property type="term" value="P:carbohydrate metabolic process"/>
    <property type="evidence" value="ECO:0007669"/>
    <property type="project" value="InterPro"/>
</dbReference>
<name>A0A917JF94_9ENTE</name>
<dbReference type="PANTHER" id="PTHR11122:SF13">
    <property type="entry name" value="GLUCOSE-6-PHOSPHATE 1-EPIMERASE"/>
    <property type="match status" value="1"/>
</dbReference>
<dbReference type="GO" id="GO:0030246">
    <property type="term" value="F:carbohydrate binding"/>
    <property type="evidence" value="ECO:0007669"/>
    <property type="project" value="InterPro"/>
</dbReference>
<dbReference type="InterPro" id="IPR011013">
    <property type="entry name" value="Gal_mutarotase_sf_dom"/>
</dbReference>
<comment type="caution">
    <text evidence="1">The sequence shown here is derived from an EMBL/GenBank/DDBJ whole genome shotgun (WGS) entry which is preliminary data.</text>
</comment>
<evidence type="ECO:0000313" key="1">
    <source>
        <dbReference type="EMBL" id="GGI64541.1"/>
    </source>
</evidence>
<keyword evidence="2" id="KW-1185">Reference proteome</keyword>
<dbReference type="InterPro" id="IPR037481">
    <property type="entry name" value="LacX"/>
</dbReference>
<dbReference type="InterPro" id="IPR008183">
    <property type="entry name" value="Aldose_1/G6P_1-epimerase"/>
</dbReference>
<evidence type="ECO:0000313" key="2">
    <source>
        <dbReference type="Proteomes" id="UP000622610"/>
    </source>
</evidence>
<dbReference type="EMBL" id="BMDT01000001">
    <property type="protein sequence ID" value="GGI64541.1"/>
    <property type="molecule type" value="Genomic_DNA"/>
</dbReference>